<proteinExistence type="predicted"/>
<name>A0ABP0Z5T0_9ROSI</name>
<dbReference type="Proteomes" id="UP001642487">
    <property type="component" value="Chromosome 7"/>
</dbReference>
<dbReference type="EMBL" id="OZ021741">
    <property type="protein sequence ID" value="CAK9326661.1"/>
    <property type="molecule type" value="Genomic_DNA"/>
</dbReference>
<accession>A0ABP0Z5T0</accession>
<evidence type="ECO:0000313" key="1">
    <source>
        <dbReference type="EMBL" id="CAK9326661.1"/>
    </source>
</evidence>
<reference evidence="1 2" key="1">
    <citation type="submission" date="2024-03" db="EMBL/GenBank/DDBJ databases">
        <authorList>
            <person name="Gkanogiannis A."/>
            <person name="Becerra Lopez-Lavalle L."/>
        </authorList>
    </citation>
    <scope>NUCLEOTIDE SEQUENCE [LARGE SCALE GENOMIC DNA]</scope>
</reference>
<evidence type="ECO:0000313" key="2">
    <source>
        <dbReference type="Proteomes" id="UP001642487"/>
    </source>
</evidence>
<sequence length="111" mass="12782">MYRVNMRIHEGAWSKVGGSRLGARETPALKPTKRKFSLSFIEPKALFYFSDSQQNQLAFYLLNRGNRQNAETHLPSSRWLSAINALRCLFPSCRNEVGFRFCPSISEDPIR</sequence>
<protein>
    <submittedName>
        <fullName evidence="1">Uncharacterized protein</fullName>
    </submittedName>
</protein>
<organism evidence="1 2">
    <name type="scientific">Citrullus colocynthis</name>
    <name type="common">colocynth</name>
    <dbReference type="NCBI Taxonomy" id="252529"/>
    <lineage>
        <taxon>Eukaryota</taxon>
        <taxon>Viridiplantae</taxon>
        <taxon>Streptophyta</taxon>
        <taxon>Embryophyta</taxon>
        <taxon>Tracheophyta</taxon>
        <taxon>Spermatophyta</taxon>
        <taxon>Magnoliopsida</taxon>
        <taxon>eudicotyledons</taxon>
        <taxon>Gunneridae</taxon>
        <taxon>Pentapetalae</taxon>
        <taxon>rosids</taxon>
        <taxon>fabids</taxon>
        <taxon>Cucurbitales</taxon>
        <taxon>Cucurbitaceae</taxon>
        <taxon>Benincaseae</taxon>
        <taxon>Citrullus</taxon>
    </lineage>
</organism>
<gene>
    <name evidence="1" type="ORF">CITCOLO1_LOCUS19015</name>
</gene>
<keyword evidence="2" id="KW-1185">Reference proteome</keyword>